<proteinExistence type="predicted"/>
<dbReference type="KEGG" id="tpol:Mal48_33640"/>
<organism evidence="1 2">
    <name type="scientific">Thalassoglobus polymorphus</name>
    <dbReference type="NCBI Taxonomy" id="2527994"/>
    <lineage>
        <taxon>Bacteria</taxon>
        <taxon>Pseudomonadati</taxon>
        <taxon>Planctomycetota</taxon>
        <taxon>Planctomycetia</taxon>
        <taxon>Planctomycetales</taxon>
        <taxon>Planctomycetaceae</taxon>
        <taxon>Thalassoglobus</taxon>
    </lineage>
</organism>
<dbReference type="Proteomes" id="UP000315724">
    <property type="component" value="Chromosome"/>
</dbReference>
<reference evidence="1 2" key="1">
    <citation type="submission" date="2019-02" db="EMBL/GenBank/DDBJ databases">
        <title>Deep-cultivation of Planctomycetes and their phenomic and genomic characterization uncovers novel biology.</title>
        <authorList>
            <person name="Wiegand S."/>
            <person name="Jogler M."/>
            <person name="Boedeker C."/>
            <person name="Pinto D."/>
            <person name="Vollmers J."/>
            <person name="Rivas-Marin E."/>
            <person name="Kohn T."/>
            <person name="Peeters S.H."/>
            <person name="Heuer A."/>
            <person name="Rast P."/>
            <person name="Oberbeckmann S."/>
            <person name="Bunk B."/>
            <person name="Jeske O."/>
            <person name="Meyerdierks A."/>
            <person name="Storesund J.E."/>
            <person name="Kallscheuer N."/>
            <person name="Luecker S."/>
            <person name="Lage O.M."/>
            <person name="Pohl T."/>
            <person name="Merkel B.J."/>
            <person name="Hornburger P."/>
            <person name="Mueller R.-W."/>
            <person name="Bruemmer F."/>
            <person name="Labrenz M."/>
            <person name="Spormann A.M."/>
            <person name="Op den Camp H."/>
            <person name="Overmann J."/>
            <person name="Amann R."/>
            <person name="Jetten M.S.M."/>
            <person name="Mascher T."/>
            <person name="Medema M.H."/>
            <person name="Devos D.P."/>
            <person name="Kaster A.-K."/>
            <person name="Ovreas L."/>
            <person name="Rohde M."/>
            <person name="Galperin M.Y."/>
            <person name="Jogler C."/>
        </authorList>
    </citation>
    <scope>NUCLEOTIDE SEQUENCE [LARGE SCALE GENOMIC DNA]</scope>
    <source>
        <strain evidence="1 2">Mal48</strain>
    </source>
</reference>
<evidence type="ECO:0000313" key="2">
    <source>
        <dbReference type="Proteomes" id="UP000315724"/>
    </source>
</evidence>
<accession>A0A517QR47</accession>
<dbReference type="EMBL" id="CP036267">
    <property type="protein sequence ID" value="QDT34104.1"/>
    <property type="molecule type" value="Genomic_DNA"/>
</dbReference>
<evidence type="ECO:0000313" key="1">
    <source>
        <dbReference type="EMBL" id="QDT34104.1"/>
    </source>
</evidence>
<dbReference type="AlphaFoldDB" id="A0A517QR47"/>
<keyword evidence="2" id="KW-1185">Reference proteome</keyword>
<gene>
    <name evidence="1" type="ORF">Mal48_33640</name>
</gene>
<protein>
    <submittedName>
        <fullName evidence="1">Uncharacterized protein</fullName>
    </submittedName>
</protein>
<name>A0A517QR47_9PLAN</name>
<sequence length="30" mass="3402">MASLFFVVNVDTLNQQEMSDLMILQWASGI</sequence>